<accession>A0A9D2ITK6</accession>
<protein>
    <submittedName>
        <fullName evidence="2">DUF1294 domain-containing protein</fullName>
    </submittedName>
</protein>
<gene>
    <name evidence="2" type="ORF">IAA21_09395</name>
</gene>
<dbReference type="AlphaFoldDB" id="A0A9D2ITK6"/>
<feature type="transmembrane region" description="Helical" evidence="1">
    <location>
        <begin position="65"/>
        <end position="84"/>
    </location>
</feature>
<keyword evidence="1" id="KW-0472">Membrane</keyword>
<reference evidence="2" key="2">
    <citation type="submission" date="2021-04" db="EMBL/GenBank/DDBJ databases">
        <authorList>
            <person name="Gilroy R."/>
        </authorList>
    </citation>
    <scope>NUCLEOTIDE SEQUENCE</scope>
    <source>
        <strain evidence="2">14324</strain>
    </source>
</reference>
<evidence type="ECO:0000256" key="1">
    <source>
        <dbReference type="SAM" id="Phobius"/>
    </source>
</evidence>
<keyword evidence="1" id="KW-0812">Transmembrane</keyword>
<keyword evidence="1" id="KW-1133">Transmembrane helix</keyword>
<reference evidence="2" key="1">
    <citation type="journal article" date="2021" name="PeerJ">
        <title>Extensive microbial diversity within the chicken gut microbiome revealed by metagenomics and culture.</title>
        <authorList>
            <person name="Gilroy R."/>
            <person name="Ravi A."/>
            <person name="Getino M."/>
            <person name="Pursley I."/>
            <person name="Horton D.L."/>
            <person name="Alikhan N.F."/>
            <person name="Baker D."/>
            <person name="Gharbi K."/>
            <person name="Hall N."/>
            <person name="Watson M."/>
            <person name="Adriaenssens E.M."/>
            <person name="Foster-Nyarko E."/>
            <person name="Jarju S."/>
            <person name="Secka A."/>
            <person name="Antonio M."/>
            <person name="Oren A."/>
            <person name="Chaudhuri R.R."/>
            <person name="La Ragione R."/>
            <person name="Hildebrand F."/>
            <person name="Pallen M.J."/>
        </authorList>
    </citation>
    <scope>NUCLEOTIDE SEQUENCE</scope>
    <source>
        <strain evidence="2">14324</strain>
    </source>
</reference>
<feature type="transmembrane region" description="Helical" evidence="1">
    <location>
        <begin position="32"/>
        <end position="53"/>
    </location>
</feature>
<sequence length="85" mass="9478">MAVLLYLLLINGAAFAAYGLDKRAARLDQWRISEKTLLLLAALGGSLGAALGMRIFHHKTRKAKFFLLVPVFLAVHAALLIWWLF</sequence>
<dbReference type="EMBL" id="DXBU01000127">
    <property type="protein sequence ID" value="HIZ22993.1"/>
    <property type="molecule type" value="Genomic_DNA"/>
</dbReference>
<dbReference type="InterPro" id="IPR010718">
    <property type="entry name" value="DUF1294"/>
</dbReference>
<evidence type="ECO:0000313" key="3">
    <source>
        <dbReference type="Proteomes" id="UP000824041"/>
    </source>
</evidence>
<organism evidence="2 3">
    <name type="scientific">Candidatus Blautia faecigallinarum</name>
    <dbReference type="NCBI Taxonomy" id="2838488"/>
    <lineage>
        <taxon>Bacteria</taxon>
        <taxon>Bacillati</taxon>
        <taxon>Bacillota</taxon>
        <taxon>Clostridia</taxon>
        <taxon>Lachnospirales</taxon>
        <taxon>Lachnospiraceae</taxon>
        <taxon>Blautia</taxon>
    </lineage>
</organism>
<comment type="caution">
    <text evidence="2">The sequence shown here is derived from an EMBL/GenBank/DDBJ whole genome shotgun (WGS) entry which is preliminary data.</text>
</comment>
<dbReference type="Pfam" id="PF06961">
    <property type="entry name" value="DUF1294"/>
    <property type="match status" value="1"/>
</dbReference>
<proteinExistence type="predicted"/>
<evidence type="ECO:0000313" key="2">
    <source>
        <dbReference type="EMBL" id="HIZ22993.1"/>
    </source>
</evidence>
<name>A0A9D2ITK6_9FIRM</name>
<dbReference type="Proteomes" id="UP000824041">
    <property type="component" value="Unassembled WGS sequence"/>
</dbReference>